<dbReference type="InterPro" id="IPR033116">
    <property type="entry name" value="TRYPSIN_SER"/>
</dbReference>
<evidence type="ECO:0000256" key="5">
    <source>
        <dbReference type="ARBA" id="ARBA00022723"/>
    </source>
</evidence>
<protein>
    <recommendedName>
        <fullName evidence="11">pancreatic elastase</fullName>
        <ecNumber evidence="11">3.4.21.36</ecNumber>
    </recommendedName>
</protein>
<keyword evidence="3" id="KW-0964">Secreted</keyword>
<keyword evidence="16" id="KW-1185">Reference proteome</keyword>
<keyword evidence="4 12" id="KW-0645">Protease</keyword>
<dbReference type="InterPro" id="IPR018114">
    <property type="entry name" value="TRYPSIN_HIS"/>
</dbReference>
<dbReference type="InterPro" id="IPR043504">
    <property type="entry name" value="Peptidase_S1_PA_chymotrypsin"/>
</dbReference>
<dbReference type="InParanoid" id="W5MA55"/>
<dbReference type="GO" id="GO:0005615">
    <property type="term" value="C:extracellular space"/>
    <property type="evidence" value="ECO:0000318"/>
    <property type="project" value="GO_Central"/>
</dbReference>
<evidence type="ECO:0000256" key="2">
    <source>
        <dbReference type="ARBA" id="ARBA00004613"/>
    </source>
</evidence>
<evidence type="ECO:0000313" key="16">
    <source>
        <dbReference type="Proteomes" id="UP000018468"/>
    </source>
</evidence>
<dbReference type="Gene3D" id="2.40.10.10">
    <property type="entry name" value="Trypsin-like serine proteases"/>
    <property type="match status" value="2"/>
</dbReference>
<dbReference type="InterPro" id="IPR050850">
    <property type="entry name" value="Peptidase_S1_Elastase_sf"/>
</dbReference>
<dbReference type="STRING" id="7918.ENSLOCP00000005264"/>
<dbReference type="CDD" id="cd00190">
    <property type="entry name" value="Tryp_SPc"/>
    <property type="match status" value="1"/>
</dbReference>
<dbReference type="PANTHER" id="PTHR24257">
    <property type="entry name" value="CHYMOTRYPSIN-LIKE ELASTASE FAMILY MEMBER"/>
    <property type="match status" value="1"/>
</dbReference>
<dbReference type="Pfam" id="PF00089">
    <property type="entry name" value="Trypsin"/>
    <property type="match status" value="1"/>
</dbReference>
<dbReference type="GO" id="GO:0006508">
    <property type="term" value="P:proteolysis"/>
    <property type="evidence" value="ECO:0000318"/>
    <property type="project" value="GO_Central"/>
</dbReference>
<dbReference type="PROSITE" id="PS50240">
    <property type="entry name" value="TRYPSIN_DOM"/>
    <property type="match status" value="1"/>
</dbReference>
<dbReference type="SMART" id="SM00020">
    <property type="entry name" value="Tryp_SPc"/>
    <property type="match status" value="1"/>
</dbReference>
<evidence type="ECO:0000256" key="11">
    <source>
        <dbReference type="ARBA" id="ARBA00039015"/>
    </source>
</evidence>
<reference evidence="16" key="1">
    <citation type="submission" date="2011-12" db="EMBL/GenBank/DDBJ databases">
        <title>The Draft Genome of Lepisosteus oculatus.</title>
        <authorList>
            <consortium name="The Broad Institute Genome Assembly &amp; Analysis Group"/>
            <consortium name="Computational R&amp;D Group"/>
            <consortium name="and Sequencing Platform"/>
            <person name="Di Palma F."/>
            <person name="Alfoldi J."/>
            <person name="Johnson J."/>
            <person name="Berlin A."/>
            <person name="Gnerre S."/>
            <person name="Jaffe D."/>
            <person name="MacCallum I."/>
            <person name="Young S."/>
            <person name="Walker B.J."/>
            <person name="Lander E.S."/>
            <person name="Lindblad-Toh K."/>
        </authorList>
    </citation>
    <scope>NUCLEOTIDE SEQUENCE [LARGE SCALE GENOMIC DNA]</scope>
</reference>
<comment type="cofactor">
    <cofactor evidence="1">
        <name>Ca(2+)</name>
        <dbReference type="ChEBI" id="CHEBI:29108"/>
    </cofactor>
</comment>
<evidence type="ECO:0000256" key="8">
    <source>
        <dbReference type="ARBA" id="ARBA00022837"/>
    </source>
</evidence>
<comment type="subcellular location">
    <subcellularLocation>
        <location evidence="2">Secreted</location>
    </subcellularLocation>
</comment>
<keyword evidence="5" id="KW-0479">Metal-binding</keyword>
<evidence type="ECO:0000256" key="10">
    <source>
        <dbReference type="ARBA" id="ARBA00036864"/>
    </source>
</evidence>
<dbReference type="Bgee" id="ENSLOCG00000004386">
    <property type="expression patterns" value="Expressed in pharyngeal gill and 8 other cell types or tissues"/>
</dbReference>
<evidence type="ECO:0000256" key="4">
    <source>
        <dbReference type="ARBA" id="ARBA00022670"/>
    </source>
</evidence>
<evidence type="ECO:0000256" key="9">
    <source>
        <dbReference type="ARBA" id="ARBA00023157"/>
    </source>
</evidence>
<feature type="domain" description="Peptidase S1" evidence="14">
    <location>
        <begin position="45"/>
        <end position="281"/>
    </location>
</feature>
<dbReference type="GeneTree" id="ENSGT01030000234528"/>
<dbReference type="PROSITE" id="PS00135">
    <property type="entry name" value="TRYPSIN_SER"/>
    <property type="match status" value="1"/>
</dbReference>
<keyword evidence="7 12" id="KW-0720">Serine protease</keyword>
<dbReference type="Ensembl" id="ENSLOCT00000005272.1">
    <property type="protein sequence ID" value="ENSLOCP00000005264.1"/>
    <property type="gene ID" value="ENSLOCG00000004386.1"/>
</dbReference>
<accession>W5MA55</accession>
<dbReference type="EMBL" id="AHAT01033732">
    <property type="status" value="NOT_ANNOTATED_CDS"/>
    <property type="molecule type" value="Genomic_DNA"/>
</dbReference>
<dbReference type="PROSITE" id="PS00134">
    <property type="entry name" value="TRYPSIN_HIS"/>
    <property type="match status" value="1"/>
</dbReference>
<evidence type="ECO:0000256" key="13">
    <source>
        <dbReference type="SAM" id="SignalP"/>
    </source>
</evidence>
<dbReference type="InterPro" id="IPR001254">
    <property type="entry name" value="Trypsin_dom"/>
</dbReference>
<dbReference type="SUPFAM" id="SSF50494">
    <property type="entry name" value="Trypsin-like serine proteases"/>
    <property type="match status" value="1"/>
</dbReference>
<evidence type="ECO:0000259" key="14">
    <source>
        <dbReference type="PROSITE" id="PS50240"/>
    </source>
</evidence>
<dbReference type="InterPro" id="IPR009003">
    <property type="entry name" value="Peptidase_S1_PA"/>
</dbReference>
<feature type="chain" id="PRO_5004865918" description="pancreatic elastase" evidence="13">
    <location>
        <begin position="29"/>
        <end position="281"/>
    </location>
</feature>
<reference evidence="15" key="3">
    <citation type="submission" date="2025-09" db="UniProtKB">
        <authorList>
            <consortium name="Ensembl"/>
        </authorList>
    </citation>
    <scope>IDENTIFICATION</scope>
</reference>
<evidence type="ECO:0000313" key="15">
    <source>
        <dbReference type="Ensembl" id="ENSLOCP00000005264.1"/>
    </source>
</evidence>
<dbReference type="HOGENOM" id="CLU_006842_0_4_1"/>
<keyword evidence="6 12" id="KW-0378">Hydrolase</keyword>
<dbReference type="AlphaFoldDB" id="W5MA55"/>
<dbReference type="InterPro" id="IPR001314">
    <property type="entry name" value="Peptidase_S1A"/>
</dbReference>
<dbReference type="FunFam" id="2.40.10.10:FF:000280">
    <property type="match status" value="1"/>
</dbReference>
<evidence type="ECO:0000256" key="7">
    <source>
        <dbReference type="ARBA" id="ARBA00022825"/>
    </source>
</evidence>
<dbReference type="Proteomes" id="UP000018468">
    <property type="component" value="Linkage group LG17"/>
</dbReference>
<proteinExistence type="predicted"/>
<sequence length="281" mass="30131">VLTKSRRTTRKMLPYVVLAALLILPGHADEVQYLEKAPRNTTQRVVGGVTVTPYSWPWQVSLRIFSSSCLYHTCGGTLIHSRWVLTAAHCIQSGTSMVAFLGEHNINGIEGKEQLIPVEKAVVHPSWSNNAAIGYDIAMVKLIQGAVLNSYVALATLPSSGYILPSNSLCYITGWGLTSTNGQLAANLQQASLPSVDYTTCSSSSWWGSTVKSSMICAGGDGIRSGCNGDSGGPLNCFVSGRYQVHGVTSFVSSLGCNVYRKPTVFTRVSAYTSWINSVSP</sequence>
<dbReference type="GO" id="GO:0046872">
    <property type="term" value="F:metal ion binding"/>
    <property type="evidence" value="ECO:0007669"/>
    <property type="project" value="UniProtKB-KW"/>
</dbReference>
<evidence type="ECO:0000256" key="3">
    <source>
        <dbReference type="ARBA" id="ARBA00022525"/>
    </source>
</evidence>
<evidence type="ECO:0000256" key="12">
    <source>
        <dbReference type="RuleBase" id="RU363034"/>
    </source>
</evidence>
<dbReference type="OMA" id="IARDWVM"/>
<evidence type="ECO:0000256" key="6">
    <source>
        <dbReference type="ARBA" id="ARBA00022801"/>
    </source>
</evidence>
<comment type="catalytic activity">
    <reaction evidence="10">
        <text>Hydrolysis of proteins, including elastin. Preferential cleavage: Ala-|-Xaa.</text>
        <dbReference type="EC" id="3.4.21.36"/>
    </reaction>
</comment>
<dbReference type="PANTHER" id="PTHR24257:SF0">
    <property type="entry name" value="CHYMOTRYPSIN-LIKE ELASTASE FAMILY MEMBER 1"/>
    <property type="match status" value="1"/>
</dbReference>
<name>W5MA55_LEPOC</name>
<reference evidence="15" key="2">
    <citation type="submission" date="2025-08" db="UniProtKB">
        <authorList>
            <consortium name="Ensembl"/>
        </authorList>
    </citation>
    <scope>IDENTIFICATION</scope>
</reference>
<dbReference type="PRINTS" id="PR00722">
    <property type="entry name" value="CHYMOTRYPSIN"/>
</dbReference>
<dbReference type="GO" id="GO:0004252">
    <property type="term" value="F:serine-type endopeptidase activity"/>
    <property type="evidence" value="ECO:0000318"/>
    <property type="project" value="GO_Central"/>
</dbReference>
<keyword evidence="13" id="KW-0732">Signal</keyword>
<keyword evidence="8" id="KW-0106">Calcium</keyword>
<dbReference type="EC" id="3.4.21.36" evidence="11"/>
<organism evidence="15 16">
    <name type="scientific">Lepisosteus oculatus</name>
    <name type="common">Spotted gar</name>
    <dbReference type="NCBI Taxonomy" id="7918"/>
    <lineage>
        <taxon>Eukaryota</taxon>
        <taxon>Metazoa</taxon>
        <taxon>Chordata</taxon>
        <taxon>Craniata</taxon>
        <taxon>Vertebrata</taxon>
        <taxon>Euteleostomi</taxon>
        <taxon>Actinopterygii</taxon>
        <taxon>Neopterygii</taxon>
        <taxon>Holostei</taxon>
        <taxon>Semionotiformes</taxon>
        <taxon>Lepisosteidae</taxon>
        <taxon>Lepisosteus</taxon>
    </lineage>
</organism>
<keyword evidence="9" id="KW-1015">Disulfide bond</keyword>
<evidence type="ECO:0000256" key="1">
    <source>
        <dbReference type="ARBA" id="ARBA00001913"/>
    </source>
</evidence>
<dbReference type="eggNOG" id="KOG3627">
    <property type="taxonomic scope" value="Eukaryota"/>
</dbReference>
<feature type="signal peptide" evidence="13">
    <location>
        <begin position="1"/>
        <end position="28"/>
    </location>
</feature>
<dbReference type="FunFam" id="2.40.10.10:FF:000122">
    <property type="entry name" value="Chymotrypsin-like elastase family member 1"/>
    <property type="match status" value="1"/>
</dbReference>